<dbReference type="Proteomes" id="UP000632498">
    <property type="component" value="Unassembled WGS sequence"/>
</dbReference>
<evidence type="ECO:0000313" key="3">
    <source>
        <dbReference type="Proteomes" id="UP000632498"/>
    </source>
</evidence>
<reference evidence="2" key="2">
    <citation type="submission" date="2020-09" db="EMBL/GenBank/DDBJ databases">
        <authorList>
            <person name="Sun Q."/>
            <person name="Zhou Y."/>
        </authorList>
    </citation>
    <scope>NUCLEOTIDE SEQUENCE</scope>
    <source>
        <strain evidence="2">CGMCC 1.15254</strain>
    </source>
</reference>
<dbReference type="RefSeq" id="WP_188661791.1">
    <property type="nucleotide sequence ID" value="NZ_BMHV01000004.1"/>
</dbReference>
<dbReference type="PANTHER" id="PTHR38766:SF1">
    <property type="entry name" value="FLAGELLAR PROTEIN FLIO"/>
    <property type="match status" value="1"/>
</dbReference>
<dbReference type="PANTHER" id="PTHR38766">
    <property type="entry name" value="FLAGELLAR PROTEIN FLIO"/>
    <property type="match status" value="1"/>
</dbReference>
<organism evidence="2 3">
    <name type="scientific">Terasakiella brassicae</name>
    <dbReference type="NCBI Taxonomy" id="1634917"/>
    <lineage>
        <taxon>Bacteria</taxon>
        <taxon>Pseudomonadati</taxon>
        <taxon>Pseudomonadota</taxon>
        <taxon>Alphaproteobacteria</taxon>
        <taxon>Rhodospirillales</taxon>
        <taxon>Terasakiellaceae</taxon>
        <taxon>Terasakiella</taxon>
    </lineage>
</organism>
<sequence>MDISDYLRFVFALAFVISLIGILAFIAKRYGMGYRHAPRTAKKRLSISEIMPIDGKRRLVLVKRDGREHLLVIGGTNDLVVETNIMEDAFNFSEHLAATSHITDKNKMDEGDPQ</sequence>
<keyword evidence="1" id="KW-0472">Membrane</keyword>
<gene>
    <name evidence="2" type="ORF">GCM10011332_07540</name>
</gene>
<dbReference type="InterPro" id="IPR052205">
    <property type="entry name" value="FliO/MopB"/>
</dbReference>
<feature type="transmembrane region" description="Helical" evidence="1">
    <location>
        <begin position="6"/>
        <end position="27"/>
    </location>
</feature>
<protein>
    <recommendedName>
        <fullName evidence="4">Flagellar assembly protein FliO</fullName>
    </recommendedName>
</protein>
<comment type="caution">
    <text evidence="2">The sequence shown here is derived from an EMBL/GenBank/DDBJ whole genome shotgun (WGS) entry which is preliminary data.</text>
</comment>
<dbReference type="AlphaFoldDB" id="A0A917BRS3"/>
<keyword evidence="1" id="KW-1133">Transmembrane helix</keyword>
<name>A0A917BRS3_9PROT</name>
<evidence type="ECO:0000256" key="1">
    <source>
        <dbReference type="SAM" id="Phobius"/>
    </source>
</evidence>
<proteinExistence type="predicted"/>
<dbReference type="EMBL" id="BMHV01000004">
    <property type="protein sequence ID" value="GGF56550.1"/>
    <property type="molecule type" value="Genomic_DNA"/>
</dbReference>
<accession>A0A917BRS3</accession>
<evidence type="ECO:0000313" key="2">
    <source>
        <dbReference type="EMBL" id="GGF56550.1"/>
    </source>
</evidence>
<evidence type="ECO:0008006" key="4">
    <source>
        <dbReference type="Google" id="ProtNLM"/>
    </source>
</evidence>
<reference evidence="2" key="1">
    <citation type="journal article" date="2014" name="Int. J. Syst. Evol. Microbiol.">
        <title>Complete genome sequence of Corynebacterium casei LMG S-19264T (=DSM 44701T), isolated from a smear-ripened cheese.</title>
        <authorList>
            <consortium name="US DOE Joint Genome Institute (JGI-PGF)"/>
            <person name="Walter F."/>
            <person name="Albersmeier A."/>
            <person name="Kalinowski J."/>
            <person name="Ruckert C."/>
        </authorList>
    </citation>
    <scope>NUCLEOTIDE SEQUENCE</scope>
    <source>
        <strain evidence="2">CGMCC 1.15254</strain>
    </source>
</reference>
<keyword evidence="3" id="KW-1185">Reference proteome</keyword>
<keyword evidence="1" id="KW-0812">Transmembrane</keyword>